<dbReference type="EMBL" id="LR796441">
    <property type="protein sequence ID" value="CAB4145061.1"/>
    <property type="molecule type" value="Genomic_DNA"/>
</dbReference>
<dbReference type="EMBL" id="LR796634">
    <property type="protein sequence ID" value="CAB4156226.1"/>
    <property type="molecule type" value="Genomic_DNA"/>
</dbReference>
<evidence type="ECO:0000313" key="1">
    <source>
        <dbReference type="EMBL" id="CAB4145061.1"/>
    </source>
</evidence>
<gene>
    <name evidence="1" type="ORF">UFOVP467_67</name>
    <name evidence="2" type="ORF">UFOVP657_44</name>
</gene>
<sequence length="156" mass="16682">MPIPAPVLSPDSSAGTRRTPALNKVFGPGSSVLIPPKTVYVGNPTVPYSANQMQQTIYTAAGAVTYADQLAICDTTTAGFVLTLPQASSCYGRRVIAVKMDSTANTVTFAVESPSTLWYFSTWTGLTKQYETVTWLACMDASNNYGWLALLDKAVV</sequence>
<proteinExistence type="predicted"/>
<evidence type="ECO:0000313" key="2">
    <source>
        <dbReference type="EMBL" id="CAB4156226.1"/>
    </source>
</evidence>
<accession>A0A6J5NEJ9</accession>
<protein>
    <submittedName>
        <fullName evidence="2">Uncharacterized protein</fullName>
    </submittedName>
</protein>
<organism evidence="2">
    <name type="scientific">uncultured Caudovirales phage</name>
    <dbReference type="NCBI Taxonomy" id="2100421"/>
    <lineage>
        <taxon>Viruses</taxon>
        <taxon>Duplodnaviria</taxon>
        <taxon>Heunggongvirae</taxon>
        <taxon>Uroviricota</taxon>
        <taxon>Caudoviricetes</taxon>
        <taxon>Peduoviridae</taxon>
        <taxon>Maltschvirus</taxon>
        <taxon>Maltschvirus maltsch</taxon>
    </lineage>
</organism>
<reference evidence="2" key="1">
    <citation type="submission" date="2020-04" db="EMBL/GenBank/DDBJ databases">
        <authorList>
            <person name="Chiriac C."/>
            <person name="Salcher M."/>
            <person name="Ghai R."/>
            <person name="Kavagutti S V."/>
        </authorList>
    </citation>
    <scope>NUCLEOTIDE SEQUENCE</scope>
</reference>
<name>A0A6J5NEJ9_9CAUD</name>